<evidence type="ECO:0000259" key="10">
    <source>
        <dbReference type="PROSITE" id="PS51198"/>
    </source>
</evidence>
<dbReference type="SUPFAM" id="SSF52540">
    <property type="entry name" value="P-loop containing nucleoside triphosphate hydrolases"/>
    <property type="match status" value="1"/>
</dbReference>
<dbReference type="GO" id="GO:0016887">
    <property type="term" value="F:ATP hydrolysis activity"/>
    <property type="evidence" value="ECO:0007669"/>
    <property type="project" value="RHEA"/>
</dbReference>
<dbReference type="InterPro" id="IPR027417">
    <property type="entry name" value="P-loop_NTPase"/>
</dbReference>
<evidence type="ECO:0000256" key="9">
    <source>
        <dbReference type="PROSITE-ProRule" id="PRU00560"/>
    </source>
</evidence>
<dbReference type="InterPro" id="IPR014017">
    <property type="entry name" value="DNA_helicase_UvrD-like_C"/>
</dbReference>
<dbReference type="GO" id="GO:0043138">
    <property type="term" value="F:3'-5' DNA helicase activity"/>
    <property type="evidence" value="ECO:0007669"/>
    <property type="project" value="UniProtKB-EC"/>
</dbReference>
<comment type="catalytic activity">
    <reaction evidence="8">
        <text>ATP + H2O = ADP + phosphate + H(+)</text>
        <dbReference type="Rhea" id="RHEA:13065"/>
        <dbReference type="ChEBI" id="CHEBI:15377"/>
        <dbReference type="ChEBI" id="CHEBI:15378"/>
        <dbReference type="ChEBI" id="CHEBI:30616"/>
        <dbReference type="ChEBI" id="CHEBI:43474"/>
        <dbReference type="ChEBI" id="CHEBI:456216"/>
        <dbReference type="EC" id="5.6.2.4"/>
    </reaction>
</comment>
<dbReference type="PANTHER" id="PTHR11070">
    <property type="entry name" value="UVRD / RECB / PCRA DNA HELICASE FAMILY MEMBER"/>
    <property type="match status" value="1"/>
</dbReference>
<dbReference type="RefSeq" id="WP_073450637.1">
    <property type="nucleotide sequence ID" value="NZ_FQYS01000013.1"/>
</dbReference>
<accession>A0A2X2BUT2</accession>
<dbReference type="PANTHER" id="PTHR11070:SF30">
    <property type="entry name" value="F-BOX DNA HELICASE 1"/>
    <property type="match status" value="1"/>
</dbReference>
<keyword evidence="5" id="KW-0413">Isomerase</keyword>
<dbReference type="Pfam" id="PF13361">
    <property type="entry name" value="UvrD_C"/>
    <property type="match status" value="1"/>
</dbReference>
<dbReference type="Proteomes" id="UP000250443">
    <property type="component" value="Unassembled WGS sequence"/>
</dbReference>
<evidence type="ECO:0000313" key="11">
    <source>
        <dbReference type="EMBL" id="SPZ00152.1"/>
    </source>
</evidence>
<protein>
    <recommendedName>
        <fullName evidence="7">DNA 3'-5' helicase</fullName>
        <ecNumber evidence="7">5.6.2.4</ecNumber>
    </recommendedName>
</protein>
<dbReference type="PROSITE" id="PS51198">
    <property type="entry name" value="UVRD_HELICASE_ATP_BIND"/>
    <property type="match status" value="1"/>
</dbReference>
<sequence>MAFTPTHEQEPIIASKAKKLVVRAYAGTGKTSTLVAFARANPSEQMLYMAYNRAIRDEATKKFPRNVTCKTTHQMAFTGYGKTLQHKLKGNLRPVEVARDYECNYQVAAAAIATVSCFMNSADQFITQAHYFRAQEMKSKKSKKKDDPRLASAAIKVAEALWNEMQDPYSKQIAVHDVYLKQYQLSRPDLSVQYSVILFDEGQDSNELTTDIVFSQTKARVITVGDEHQQIYQFRGAIDALSHPQLHDAEQLRLTNSFRFGPNVAAMANVLLRYKGEDVPLVGLGGEDRIVVSSEFKLSDSKPPFAFIARTVMGVIEAALFFSSRGMSIELVGGYDAYDFKGILDVYWLSKDEPQNIQNKRLLEDYPDYTAYQIVAQEARDVEMLRAVKVVDSYPNLPDNLAILKSQLVKGGQQAQMVITTAHKSKGLEWDQVYLCDDFPDLTDDEIPMQEMLGEVNLQYVALTRAKKLLVITPTLLNLVKLVKTGFRLTDLYRSKSLSA</sequence>
<evidence type="ECO:0000256" key="3">
    <source>
        <dbReference type="ARBA" id="ARBA00022806"/>
    </source>
</evidence>
<dbReference type="InterPro" id="IPR014016">
    <property type="entry name" value="UvrD-like_ATP-bd"/>
</dbReference>
<gene>
    <name evidence="11" type="ORF">NCTC11842_00297</name>
</gene>
<dbReference type="GO" id="GO:0031297">
    <property type="term" value="P:replication fork processing"/>
    <property type="evidence" value="ECO:0007669"/>
    <property type="project" value="TreeGrafter"/>
</dbReference>
<dbReference type="GO" id="GO:0000724">
    <property type="term" value="P:double-strand break repair via homologous recombination"/>
    <property type="evidence" value="ECO:0007669"/>
    <property type="project" value="TreeGrafter"/>
</dbReference>
<dbReference type="EC" id="5.6.2.4" evidence="7"/>
<evidence type="ECO:0000256" key="4">
    <source>
        <dbReference type="ARBA" id="ARBA00022840"/>
    </source>
</evidence>
<comment type="catalytic activity">
    <reaction evidence="6">
        <text>Couples ATP hydrolysis with the unwinding of duplex DNA by translocating in the 3'-5' direction.</text>
        <dbReference type="EC" id="5.6.2.4"/>
    </reaction>
</comment>
<dbReference type="Pfam" id="PF00580">
    <property type="entry name" value="UvrD-helicase"/>
    <property type="match status" value="1"/>
</dbReference>
<evidence type="ECO:0000256" key="6">
    <source>
        <dbReference type="ARBA" id="ARBA00034617"/>
    </source>
</evidence>
<dbReference type="EMBL" id="UAUF01000002">
    <property type="protein sequence ID" value="SPZ00152.1"/>
    <property type="molecule type" value="Genomic_DNA"/>
</dbReference>
<evidence type="ECO:0000256" key="7">
    <source>
        <dbReference type="ARBA" id="ARBA00034808"/>
    </source>
</evidence>
<dbReference type="InterPro" id="IPR000212">
    <property type="entry name" value="DNA_helicase_UvrD/REP"/>
</dbReference>
<evidence type="ECO:0000256" key="8">
    <source>
        <dbReference type="ARBA" id="ARBA00048988"/>
    </source>
</evidence>
<feature type="domain" description="UvrD-like helicase ATP-binding" evidence="10">
    <location>
        <begin position="3"/>
        <end position="261"/>
    </location>
</feature>
<evidence type="ECO:0000256" key="2">
    <source>
        <dbReference type="ARBA" id="ARBA00022801"/>
    </source>
</evidence>
<organism evidence="11 12">
    <name type="scientific">Pseudomonas luteola</name>
    <dbReference type="NCBI Taxonomy" id="47886"/>
    <lineage>
        <taxon>Bacteria</taxon>
        <taxon>Pseudomonadati</taxon>
        <taxon>Pseudomonadota</taxon>
        <taxon>Gammaproteobacteria</taxon>
        <taxon>Pseudomonadales</taxon>
        <taxon>Pseudomonadaceae</taxon>
        <taxon>Pseudomonas</taxon>
    </lineage>
</organism>
<name>A0A2X2BUT2_PSELU</name>
<keyword evidence="1 9" id="KW-0547">Nucleotide-binding</keyword>
<evidence type="ECO:0000256" key="1">
    <source>
        <dbReference type="ARBA" id="ARBA00022741"/>
    </source>
</evidence>
<feature type="binding site" evidence="9">
    <location>
        <begin position="24"/>
        <end position="31"/>
    </location>
    <ligand>
        <name>ATP</name>
        <dbReference type="ChEBI" id="CHEBI:30616"/>
    </ligand>
</feature>
<evidence type="ECO:0000313" key="12">
    <source>
        <dbReference type="Proteomes" id="UP000250443"/>
    </source>
</evidence>
<evidence type="ECO:0000256" key="5">
    <source>
        <dbReference type="ARBA" id="ARBA00023235"/>
    </source>
</evidence>
<keyword evidence="3 9" id="KW-0347">Helicase</keyword>
<dbReference type="Gene3D" id="3.40.50.300">
    <property type="entry name" value="P-loop containing nucleotide triphosphate hydrolases"/>
    <property type="match status" value="2"/>
</dbReference>
<dbReference type="GO" id="GO:0003677">
    <property type="term" value="F:DNA binding"/>
    <property type="evidence" value="ECO:0007669"/>
    <property type="project" value="InterPro"/>
</dbReference>
<dbReference type="GO" id="GO:0005524">
    <property type="term" value="F:ATP binding"/>
    <property type="evidence" value="ECO:0007669"/>
    <property type="project" value="UniProtKB-UniRule"/>
</dbReference>
<reference evidence="11 12" key="1">
    <citation type="submission" date="2018-06" db="EMBL/GenBank/DDBJ databases">
        <authorList>
            <consortium name="Pathogen Informatics"/>
            <person name="Doyle S."/>
        </authorList>
    </citation>
    <scope>NUCLEOTIDE SEQUENCE [LARGE SCALE GENOMIC DNA]</scope>
    <source>
        <strain evidence="11 12">NCTC11842</strain>
    </source>
</reference>
<proteinExistence type="predicted"/>
<keyword evidence="2 9" id="KW-0378">Hydrolase</keyword>
<keyword evidence="4 9" id="KW-0067">ATP-binding</keyword>
<dbReference type="AlphaFoldDB" id="A0A2X2BUT2"/>